<gene>
    <name evidence="5" type="ORF">U0042_05045</name>
</gene>
<comment type="similarity">
    <text evidence="2">Belongs to the FAH family.</text>
</comment>
<evidence type="ECO:0000259" key="4">
    <source>
        <dbReference type="Pfam" id="PF01557"/>
    </source>
</evidence>
<reference evidence="5 6" key="1">
    <citation type="submission" date="2023-12" db="EMBL/GenBank/DDBJ databases">
        <title>Genome sequencing and assembly of bacterial species from a model synthetic community.</title>
        <authorList>
            <person name="Hogle S.L."/>
        </authorList>
    </citation>
    <scope>NUCLEOTIDE SEQUENCE [LARGE SCALE GENOMIC DNA]</scope>
    <source>
        <strain evidence="5 6">HAMBI 2494</strain>
    </source>
</reference>
<keyword evidence="6" id="KW-1185">Reference proteome</keyword>
<evidence type="ECO:0000256" key="3">
    <source>
        <dbReference type="ARBA" id="ARBA00022723"/>
    </source>
</evidence>
<evidence type="ECO:0000256" key="2">
    <source>
        <dbReference type="ARBA" id="ARBA00010211"/>
    </source>
</evidence>
<dbReference type="RefSeq" id="WP_114813007.1">
    <property type="nucleotide sequence ID" value="NZ_CP139965.1"/>
</dbReference>
<dbReference type="Proteomes" id="UP001325479">
    <property type="component" value="Chromosome"/>
</dbReference>
<evidence type="ECO:0000256" key="1">
    <source>
        <dbReference type="ARBA" id="ARBA00001946"/>
    </source>
</evidence>
<dbReference type="PANTHER" id="PTHR42796">
    <property type="entry name" value="FUMARYLACETOACETATE HYDROLASE DOMAIN-CONTAINING PROTEIN 2A-RELATED"/>
    <property type="match status" value="1"/>
</dbReference>
<dbReference type="InterPro" id="IPR036663">
    <property type="entry name" value="Fumarylacetoacetase_C_sf"/>
</dbReference>
<dbReference type="InterPro" id="IPR051121">
    <property type="entry name" value="FAH"/>
</dbReference>
<keyword evidence="3" id="KW-0479">Metal-binding</keyword>
<dbReference type="EMBL" id="CP139965">
    <property type="protein sequence ID" value="WQD79073.1"/>
    <property type="molecule type" value="Genomic_DNA"/>
</dbReference>
<organism evidence="5 6">
    <name type="scientific">Paraburkholderia kururiensis</name>
    <dbReference type="NCBI Taxonomy" id="984307"/>
    <lineage>
        <taxon>Bacteria</taxon>
        <taxon>Pseudomonadati</taxon>
        <taxon>Pseudomonadota</taxon>
        <taxon>Betaproteobacteria</taxon>
        <taxon>Burkholderiales</taxon>
        <taxon>Burkholderiaceae</taxon>
        <taxon>Paraburkholderia</taxon>
    </lineage>
</organism>
<keyword evidence="5" id="KW-0378">Hydrolase</keyword>
<dbReference type="Gene3D" id="3.90.850.10">
    <property type="entry name" value="Fumarylacetoacetase-like, C-terminal domain"/>
    <property type="match status" value="1"/>
</dbReference>
<feature type="domain" description="Fumarylacetoacetase-like C-terminal" evidence="4">
    <location>
        <begin position="82"/>
        <end position="288"/>
    </location>
</feature>
<evidence type="ECO:0000313" key="6">
    <source>
        <dbReference type="Proteomes" id="UP001325479"/>
    </source>
</evidence>
<name>A0ABZ0WNW6_9BURK</name>
<dbReference type="GO" id="GO:0016787">
    <property type="term" value="F:hydrolase activity"/>
    <property type="evidence" value="ECO:0007669"/>
    <property type="project" value="UniProtKB-KW"/>
</dbReference>
<accession>A0ABZ0WNW6</accession>
<dbReference type="Pfam" id="PF01557">
    <property type="entry name" value="FAA_hydrolase"/>
    <property type="match status" value="1"/>
</dbReference>
<protein>
    <submittedName>
        <fullName evidence="5">Fumarylacetoacetate hydrolase family protein</fullName>
    </submittedName>
</protein>
<comment type="cofactor">
    <cofactor evidence="1">
        <name>Mg(2+)</name>
        <dbReference type="ChEBI" id="CHEBI:18420"/>
    </cofactor>
</comment>
<sequence length="293" mass="31866">MKLVTFRSRVATPGDTTRLGVLDGEHVVDLNKADASVPADLRAALKAGVDLNAAAQRAIASGEHRAPYASLDLAPVVPEPGKIVCLGHNYYDHAKEGGNLKPVYPLIFFRGASSLIAHEDPVIRPRVSEKLDYEAELMIVIGKRARHVKRENALDYVFGYACFNDVSVRDYQKRTTQWTIGKNFDGTGAFGPWLVTADDLPPGAEGLTLRLILNGQVMQQANTSDMIWGVAETIELLTECLTLEPGDVVAMGTPAGVGWARDPSVWLRHGDVVEVDIERVGRLRNTVQDEAGA</sequence>
<evidence type="ECO:0000313" key="5">
    <source>
        <dbReference type="EMBL" id="WQD79073.1"/>
    </source>
</evidence>
<proteinExistence type="inferred from homology"/>
<dbReference type="SUPFAM" id="SSF56529">
    <property type="entry name" value="FAH"/>
    <property type="match status" value="1"/>
</dbReference>
<dbReference type="PANTHER" id="PTHR42796:SF4">
    <property type="entry name" value="FUMARYLACETOACETATE HYDROLASE DOMAIN-CONTAINING PROTEIN 2A"/>
    <property type="match status" value="1"/>
</dbReference>
<dbReference type="InterPro" id="IPR011234">
    <property type="entry name" value="Fumarylacetoacetase-like_C"/>
</dbReference>